<comment type="caution">
    <text evidence="1">The sequence shown here is derived from an EMBL/GenBank/DDBJ whole genome shotgun (WGS) entry which is preliminary data.</text>
</comment>
<reference evidence="1 3" key="1">
    <citation type="submission" date="2023-01" db="EMBL/GenBank/DDBJ databases">
        <authorList>
            <person name="Whitehead M."/>
        </authorList>
    </citation>
    <scope>NUCLEOTIDE SEQUENCE [LARGE SCALE GENOMIC DNA]</scope>
</reference>
<dbReference type="AlphaFoldDB" id="A0AAV0YD84"/>
<accession>A0AAV0YD84</accession>
<evidence type="ECO:0000313" key="3">
    <source>
        <dbReference type="Proteomes" id="UP001160148"/>
    </source>
</evidence>
<dbReference type="Proteomes" id="UP001160148">
    <property type="component" value="Unassembled WGS sequence"/>
</dbReference>
<gene>
    <name evidence="1" type="ORF">MEUPH1_LOCUS30454</name>
    <name evidence="2" type="ORF">MEUPH1_LOCUS30460</name>
</gene>
<protein>
    <submittedName>
        <fullName evidence="1">Uncharacterized protein</fullName>
    </submittedName>
</protein>
<keyword evidence="3" id="KW-1185">Reference proteome</keyword>
<name>A0AAV0YD84_9HEMI</name>
<organism evidence="1 3">
    <name type="scientific">Macrosiphum euphorbiae</name>
    <name type="common">potato aphid</name>
    <dbReference type="NCBI Taxonomy" id="13131"/>
    <lineage>
        <taxon>Eukaryota</taxon>
        <taxon>Metazoa</taxon>
        <taxon>Ecdysozoa</taxon>
        <taxon>Arthropoda</taxon>
        <taxon>Hexapoda</taxon>
        <taxon>Insecta</taxon>
        <taxon>Pterygota</taxon>
        <taxon>Neoptera</taxon>
        <taxon>Paraneoptera</taxon>
        <taxon>Hemiptera</taxon>
        <taxon>Sternorrhyncha</taxon>
        <taxon>Aphidomorpha</taxon>
        <taxon>Aphidoidea</taxon>
        <taxon>Aphididae</taxon>
        <taxon>Macrosiphini</taxon>
        <taxon>Macrosiphum</taxon>
    </lineage>
</organism>
<evidence type="ECO:0000313" key="1">
    <source>
        <dbReference type="EMBL" id="CAI6377156.1"/>
    </source>
</evidence>
<proteinExistence type="predicted"/>
<dbReference type="EMBL" id="CARXXK010001661">
    <property type="protein sequence ID" value="CAI6377156.1"/>
    <property type="molecule type" value="Genomic_DNA"/>
</dbReference>
<sequence>MTSNDLYSTKSLEKQITNRKTDLNKESVQWLKIQWLNYKKEQPFNLDYKYSNDTDYPFYCNYIGKRNSKIQNYTENLDLLYLNGHTISQLKKKDLIELLPFIPPIKYQFYFDLKTDRNDDDGFPFIENEDEESEER</sequence>
<dbReference type="EMBL" id="CARXXK010001661">
    <property type="protein sequence ID" value="CAI6377162.1"/>
    <property type="molecule type" value="Genomic_DNA"/>
</dbReference>
<evidence type="ECO:0000313" key="2">
    <source>
        <dbReference type="EMBL" id="CAI6377162.1"/>
    </source>
</evidence>